<dbReference type="KEGG" id="mnu:NCTC10166_00828"/>
<keyword evidence="10" id="KW-1185">Reference proteome</keyword>
<dbReference type="SMART" id="SM00433">
    <property type="entry name" value="TOP2c"/>
    <property type="match status" value="1"/>
</dbReference>
<gene>
    <name evidence="9" type="primary">gyrB_2</name>
    <name evidence="9" type="ORF">NCTC10166_00828</name>
</gene>
<dbReference type="GO" id="GO:0005524">
    <property type="term" value="F:ATP binding"/>
    <property type="evidence" value="ECO:0007669"/>
    <property type="project" value="InterPro"/>
</dbReference>
<keyword evidence="5" id="KW-0460">Magnesium</keyword>
<dbReference type="PRINTS" id="PR00418">
    <property type="entry name" value="TPI2FAMILY"/>
</dbReference>
<evidence type="ECO:0000256" key="7">
    <source>
        <dbReference type="ARBA" id="ARBA00023235"/>
    </source>
</evidence>
<evidence type="ECO:0000256" key="6">
    <source>
        <dbReference type="ARBA" id="ARBA00023125"/>
    </source>
</evidence>
<accession>A0A449A6J1</accession>
<evidence type="ECO:0000256" key="3">
    <source>
        <dbReference type="ARBA" id="ARBA00012895"/>
    </source>
</evidence>
<dbReference type="SUPFAM" id="SSF56719">
    <property type="entry name" value="Type II DNA topoisomerase"/>
    <property type="match status" value="1"/>
</dbReference>
<dbReference type="Gene3D" id="3.40.50.670">
    <property type="match status" value="1"/>
</dbReference>
<dbReference type="PANTHER" id="PTHR45866">
    <property type="entry name" value="DNA GYRASE/TOPOISOMERASE SUBUNIT B"/>
    <property type="match status" value="1"/>
</dbReference>
<dbReference type="AlphaFoldDB" id="A0A449A6J1"/>
<dbReference type="Pfam" id="PF01751">
    <property type="entry name" value="Toprim"/>
    <property type="match status" value="1"/>
</dbReference>
<dbReference type="GO" id="GO:0005694">
    <property type="term" value="C:chromosome"/>
    <property type="evidence" value="ECO:0007669"/>
    <property type="project" value="InterPro"/>
</dbReference>
<dbReference type="SMART" id="SM00387">
    <property type="entry name" value="HATPase_c"/>
    <property type="match status" value="1"/>
</dbReference>
<dbReference type="PROSITE" id="PS50880">
    <property type="entry name" value="TOPRIM"/>
    <property type="match status" value="1"/>
</dbReference>
<dbReference type="SUPFAM" id="SSF54211">
    <property type="entry name" value="Ribosomal protein S5 domain 2-like"/>
    <property type="match status" value="1"/>
</dbReference>
<evidence type="ECO:0000256" key="2">
    <source>
        <dbReference type="ARBA" id="ARBA00001946"/>
    </source>
</evidence>
<dbReference type="GO" id="GO:0006265">
    <property type="term" value="P:DNA topological change"/>
    <property type="evidence" value="ECO:0007669"/>
    <property type="project" value="InterPro"/>
</dbReference>
<keyword evidence="4" id="KW-0479">Metal-binding</keyword>
<keyword evidence="6" id="KW-0238">DNA-binding</keyword>
<keyword evidence="7 9" id="KW-0413">Isomerase</keyword>
<dbReference type="InterPro" id="IPR005740">
    <property type="entry name" value="ParE_type2"/>
</dbReference>
<dbReference type="InterPro" id="IPR014721">
    <property type="entry name" value="Ribsml_uS5_D2-typ_fold_subgr"/>
</dbReference>
<comment type="catalytic activity">
    <reaction evidence="1">
        <text>ATP-dependent breakage, passage and rejoining of double-stranded DNA.</text>
        <dbReference type="EC" id="5.6.2.2"/>
    </reaction>
</comment>
<dbReference type="InterPro" id="IPR013759">
    <property type="entry name" value="Topo_IIA_B_C"/>
</dbReference>
<dbReference type="InterPro" id="IPR002288">
    <property type="entry name" value="DNA_gyrase_B_C"/>
</dbReference>
<evidence type="ECO:0000313" key="9">
    <source>
        <dbReference type="EMBL" id="VEU59842.1"/>
    </source>
</evidence>
<evidence type="ECO:0000256" key="5">
    <source>
        <dbReference type="ARBA" id="ARBA00022842"/>
    </source>
</evidence>
<evidence type="ECO:0000259" key="8">
    <source>
        <dbReference type="PROSITE" id="PS50880"/>
    </source>
</evidence>
<dbReference type="CDD" id="cd16928">
    <property type="entry name" value="HATPase_GyrB-like"/>
    <property type="match status" value="1"/>
</dbReference>
<dbReference type="SUPFAM" id="SSF55874">
    <property type="entry name" value="ATPase domain of HSP90 chaperone/DNA topoisomerase II/histidine kinase"/>
    <property type="match status" value="1"/>
</dbReference>
<evidence type="ECO:0000256" key="1">
    <source>
        <dbReference type="ARBA" id="ARBA00000185"/>
    </source>
</evidence>
<dbReference type="PANTHER" id="PTHR45866:SF12">
    <property type="entry name" value="DNA TOPOISOMERASE 4 SUBUNIT B"/>
    <property type="match status" value="1"/>
</dbReference>
<dbReference type="Pfam" id="PF00204">
    <property type="entry name" value="DNA_gyraseB"/>
    <property type="match status" value="1"/>
</dbReference>
<dbReference type="InterPro" id="IPR003594">
    <property type="entry name" value="HATPase_dom"/>
</dbReference>
<dbReference type="InterPro" id="IPR018522">
    <property type="entry name" value="TopoIIA_CS"/>
</dbReference>
<feature type="domain" description="Toprim" evidence="8">
    <location>
        <begin position="424"/>
        <end position="538"/>
    </location>
</feature>
<dbReference type="InterPro" id="IPR001241">
    <property type="entry name" value="Topo_IIA"/>
</dbReference>
<dbReference type="FunFam" id="3.30.565.10:FF:000002">
    <property type="entry name" value="DNA gyrase subunit B"/>
    <property type="match status" value="1"/>
</dbReference>
<protein>
    <recommendedName>
        <fullName evidence="3">DNA topoisomerase (ATP-hydrolyzing)</fullName>
        <ecNumber evidence="3">5.6.2.2</ecNumber>
    </recommendedName>
</protein>
<dbReference type="GO" id="GO:0034335">
    <property type="term" value="F:DNA negative supercoiling activity"/>
    <property type="evidence" value="ECO:0007669"/>
    <property type="project" value="UniProtKB-ARBA"/>
</dbReference>
<evidence type="ECO:0000256" key="4">
    <source>
        <dbReference type="ARBA" id="ARBA00022723"/>
    </source>
</evidence>
<reference evidence="9 10" key="1">
    <citation type="submission" date="2019-01" db="EMBL/GenBank/DDBJ databases">
        <authorList>
            <consortium name="Pathogen Informatics"/>
        </authorList>
    </citation>
    <scope>NUCLEOTIDE SEQUENCE [LARGE SCALE GENOMIC DNA]</scope>
    <source>
        <strain evidence="9 10">NCTC10166</strain>
    </source>
</reference>
<dbReference type="InterPro" id="IPR020568">
    <property type="entry name" value="Ribosomal_Su5_D2-typ_SF"/>
</dbReference>
<dbReference type="Proteomes" id="UP000289440">
    <property type="component" value="Chromosome"/>
</dbReference>
<dbReference type="NCBIfam" id="NF004189">
    <property type="entry name" value="PRK05644.1"/>
    <property type="match status" value="1"/>
</dbReference>
<evidence type="ECO:0000313" key="10">
    <source>
        <dbReference type="Proteomes" id="UP000289440"/>
    </source>
</evidence>
<dbReference type="PRINTS" id="PR01159">
    <property type="entry name" value="DNAGYRASEB"/>
</dbReference>
<dbReference type="InterPro" id="IPR000565">
    <property type="entry name" value="Topo_IIA_B"/>
</dbReference>
<dbReference type="Gene3D" id="3.30.230.10">
    <property type="match status" value="1"/>
</dbReference>
<dbReference type="GO" id="GO:0046872">
    <property type="term" value="F:metal ion binding"/>
    <property type="evidence" value="ECO:0007669"/>
    <property type="project" value="UniProtKB-KW"/>
</dbReference>
<comment type="cofactor">
    <cofactor evidence="2">
        <name>Mg(2+)</name>
        <dbReference type="ChEBI" id="CHEBI:18420"/>
    </cofactor>
</comment>
<dbReference type="FunFam" id="3.40.50.670:FF:000001">
    <property type="entry name" value="DNA topoisomerase 2"/>
    <property type="match status" value="1"/>
</dbReference>
<dbReference type="Pfam" id="PF00986">
    <property type="entry name" value="DNA_gyraseB_C"/>
    <property type="match status" value="1"/>
</dbReference>
<dbReference type="NCBIfam" id="TIGR01058">
    <property type="entry name" value="parE_Gpos"/>
    <property type="match status" value="1"/>
</dbReference>
<proteinExistence type="predicted"/>
<dbReference type="EC" id="5.6.2.2" evidence="3"/>
<dbReference type="InterPro" id="IPR013760">
    <property type="entry name" value="Topo_IIA-like_dom_sf"/>
</dbReference>
<dbReference type="PROSITE" id="PS00177">
    <property type="entry name" value="TOPOISOMERASE_II"/>
    <property type="match status" value="1"/>
</dbReference>
<dbReference type="EMBL" id="LR214951">
    <property type="protein sequence ID" value="VEU59842.1"/>
    <property type="molecule type" value="Genomic_DNA"/>
</dbReference>
<dbReference type="InterPro" id="IPR013506">
    <property type="entry name" value="Topo_IIA_bsu_dom2"/>
</dbReference>
<sequence length="652" mass="74126">MKKEKFIEYNADSIKILRGLEGVKKRPGMYIGSTDERGLHHLLWEIVDNAVDESLAGFANKINVTLKKDGSVIVEDNGRGIPIDINKETNLSGVELVFTELHAGAKFNEGAYKTSGGLHGVGSSVVNALSKFISVTVWQNQKEYLTIFENGGVIKQKTTLVGKTNKRGTYVRFLPDYEIFRNSKFSFEVISERLRETSFLLKNVTISLQDENSGQHEIFSYENGIKAFIEFVNDSKDPIHSEIATFHDAKTLIDVEFGFQYTNSYNENIISFVNNVKTNDGGTHETAAKTAFTKVFNEYVQEKNILKNKNVFEGSDIREGLTLIISLKIPESILEFVGQTKTKLGTAEAKAIVEEVVYRELKFWINENKEQTIKIIDKIKHSYETRLAARQAKFESKKTKSVLNDKKNLSGKLTPAQSKNFKERELFLVEGDSAGGSAKLGRDKKIQAILPLKGKVINAEKSKFIEIIKNDEITTIINAIGAGAGNDFNIKNCQYGKIIIMTDADTDGAHIQILLLTFLYRYMKPLIENEMIYIAQPPLYKITVKKNNQIFYAWNEEELKEISEKHKNFEIQRYKGLGEMNSEQLWDTTMNPATRTLIKVNIDDAILTERKVSILMGDKIDMRKQWINKHVNFEISDNFKVKITKENDEREI</sequence>
<dbReference type="InterPro" id="IPR006171">
    <property type="entry name" value="TOPRIM_dom"/>
</dbReference>
<dbReference type="InterPro" id="IPR036890">
    <property type="entry name" value="HATPase_C_sf"/>
</dbReference>
<name>A0A449A6J1_9BACT</name>
<organism evidence="9 10">
    <name type="scientific">Mesomycoplasma neurolyticum</name>
    <dbReference type="NCBI Taxonomy" id="2120"/>
    <lineage>
        <taxon>Bacteria</taxon>
        <taxon>Bacillati</taxon>
        <taxon>Mycoplasmatota</taxon>
        <taxon>Mycoplasmoidales</taxon>
        <taxon>Metamycoplasmataceae</taxon>
        <taxon>Mesomycoplasma</taxon>
    </lineage>
</organism>
<dbReference type="CDD" id="cd00822">
    <property type="entry name" value="TopoII_Trans_DNA_gyrase"/>
    <property type="match status" value="1"/>
</dbReference>
<dbReference type="GO" id="GO:0003677">
    <property type="term" value="F:DNA binding"/>
    <property type="evidence" value="ECO:0007669"/>
    <property type="project" value="UniProtKB-KW"/>
</dbReference>
<dbReference type="Pfam" id="PF02518">
    <property type="entry name" value="HATPase_c"/>
    <property type="match status" value="1"/>
</dbReference>
<dbReference type="OrthoDB" id="9802808at2"/>
<dbReference type="Gene3D" id="3.30.565.10">
    <property type="entry name" value="Histidine kinase-like ATPase, C-terminal domain"/>
    <property type="match status" value="1"/>
</dbReference>
<dbReference type="RefSeq" id="WP_129720205.1">
    <property type="nucleotide sequence ID" value="NZ_LR214951.1"/>
</dbReference>